<organism evidence="3 4">
    <name type="scientific">Ichthyophthirius multifiliis</name>
    <name type="common">White spot disease agent</name>
    <name type="synonym">Ich</name>
    <dbReference type="NCBI Taxonomy" id="5932"/>
    <lineage>
        <taxon>Eukaryota</taxon>
        <taxon>Sar</taxon>
        <taxon>Alveolata</taxon>
        <taxon>Ciliophora</taxon>
        <taxon>Intramacronucleata</taxon>
        <taxon>Oligohymenophorea</taxon>
        <taxon>Hymenostomatida</taxon>
        <taxon>Ophryoglenina</taxon>
        <taxon>Ichthyophthirius</taxon>
    </lineage>
</organism>
<dbReference type="GO" id="GO:0005085">
    <property type="term" value="F:guanyl-nucleotide exchange factor activity"/>
    <property type="evidence" value="ECO:0007669"/>
    <property type="project" value="InterPro"/>
</dbReference>
<dbReference type="SMART" id="SM00167">
    <property type="entry name" value="VPS9"/>
    <property type="match status" value="1"/>
</dbReference>
<dbReference type="eggNOG" id="KOG2319">
    <property type="taxonomic scope" value="Eukaryota"/>
</dbReference>
<dbReference type="OMA" id="GIFNMDA"/>
<sequence>MQISHIDDNEIVTKTQQKIKQIETEFQQLHNEIDNQIIQENSEVIERIITKALYQKYFFKKKLNLLKKKKRLIQACRIKYDRKIEFYCRVYDFLTPKNFQIQNEQIQDDINFVKAKQQIQNIDFYQTPRDKLTCIVNACKFMSSIISNSSKNKPTGADDVIPGMMYLIIQSLPARPLTNLQYIQSLRNDQYLKDEEFYFTMYASSIELIENLKINDLEHISEKEFNDSFRNNYKKYQSFLDAVDIEEEQIKRQNIFKLVQKLQTEMGNFHSSFENNQIKFHNKPFSQIQLGDMQELYNEYHILHKNIIDHQIDLQNQINFLDKYINQGNVNNQTKRFFGLF</sequence>
<dbReference type="GO" id="GO:0016192">
    <property type="term" value="P:vesicle-mediated transport"/>
    <property type="evidence" value="ECO:0007669"/>
    <property type="project" value="InterPro"/>
</dbReference>
<proteinExistence type="predicted"/>
<feature type="coiled-coil region" evidence="1">
    <location>
        <begin position="12"/>
        <end position="39"/>
    </location>
</feature>
<keyword evidence="1" id="KW-0175">Coiled coil</keyword>
<evidence type="ECO:0000313" key="4">
    <source>
        <dbReference type="Proteomes" id="UP000008983"/>
    </source>
</evidence>
<dbReference type="EMBL" id="GL984232">
    <property type="protein sequence ID" value="EGR28536.1"/>
    <property type="molecule type" value="Genomic_DNA"/>
</dbReference>
<evidence type="ECO:0000259" key="2">
    <source>
        <dbReference type="PROSITE" id="PS51205"/>
    </source>
</evidence>
<protein>
    <submittedName>
        <fullName evidence="3">Vacuolar sorting protein, putative</fullName>
    </submittedName>
</protein>
<dbReference type="PANTHER" id="PTHR23101:SF25">
    <property type="entry name" value="GTPASE-ACTIVATING PROTEIN AND VPS9 DOMAIN-CONTAINING PROTEIN 1"/>
    <property type="match status" value="1"/>
</dbReference>
<evidence type="ECO:0000256" key="1">
    <source>
        <dbReference type="SAM" id="Coils"/>
    </source>
</evidence>
<dbReference type="InterPro" id="IPR003123">
    <property type="entry name" value="VPS9"/>
</dbReference>
<dbReference type="AlphaFoldDB" id="G0R1W3"/>
<name>G0R1W3_ICHMU</name>
<dbReference type="InterPro" id="IPR037191">
    <property type="entry name" value="VPS9_dom_sf"/>
</dbReference>
<dbReference type="PROSITE" id="PS51205">
    <property type="entry name" value="VPS9"/>
    <property type="match status" value="1"/>
</dbReference>
<keyword evidence="4" id="KW-1185">Reference proteome</keyword>
<dbReference type="PANTHER" id="PTHR23101">
    <property type="entry name" value="RAB GDP/GTP EXCHANGE FACTOR"/>
    <property type="match status" value="1"/>
</dbReference>
<dbReference type="InterPro" id="IPR045046">
    <property type="entry name" value="Vps9-like"/>
</dbReference>
<accession>G0R1W3</accession>
<evidence type="ECO:0000313" key="3">
    <source>
        <dbReference type="EMBL" id="EGR28536.1"/>
    </source>
</evidence>
<dbReference type="GeneID" id="14904622"/>
<dbReference type="Gene3D" id="1.20.1050.80">
    <property type="entry name" value="VPS9 domain"/>
    <property type="match status" value="1"/>
</dbReference>
<reference evidence="3 4" key="1">
    <citation type="submission" date="2011-07" db="EMBL/GenBank/DDBJ databases">
        <authorList>
            <person name="Coyne R."/>
            <person name="Brami D."/>
            <person name="Johnson J."/>
            <person name="Hostetler J."/>
            <person name="Hannick L."/>
            <person name="Clark T."/>
            <person name="Cassidy-Hanley D."/>
            <person name="Inman J."/>
        </authorList>
    </citation>
    <scope>NUCLEOTIDE SEQUENCE [LARGE SCALE GENOMIC DNA]</scope>
    <source>
        <strain evidence="3 4">G5</strain>
    </source>
</reference>
<dbReference type="GO" id="GO:0030139">
    <property type="term" value="C:endocytic vesicle"/>
    <property type="evidence" value="ECO:0007669"/>
    <property type="project" value="TreeGrafter"/>
</dbReference>
<dbReference type="OrthoDB" id="290281at2759"/>
<feature type="domain" description="VPS9" evidence="2">
    <location>
        <begin position="78"/>
        <end position="218"/>
    </location>
</feature>
<gene>
    <name evidence="3" type="ORF">IMG5_173260</name>
</gene>
<dbReference type="GO" id="GO:0005829">
    <property type="term" value="C:cytosol"/>
    <property type="evidence" value="ECO:0007669"/>
    <property type="project" value="TreeGrafter"/>
</dbReference>
<dbReference type="SUPFAM" id="SSF109993">
    <property type="entry name" value="VPS9 domain"/>
    <property type="match status" value="1"/>
</dbReference>
<dbReference type="GO" id="GO:0031267">
    <property type="term" value="F:small GTPase binding"/>
    <property type="evidence" value="ECO:0007669"/>
    <property type="project" value="TreeGrafter"/>
</dbReference>
<dbReference type="RefSeq" id="XP_004029772.1">
    <property type="nucleotide sequence ID" value="XM_004029724.1"/>
</dbReference>
<dbReference type="Pfam" id="PF02204">
    <property type="entry name" value="VPS9"/>
    <property type="match status" value="1"/>
</dbReference>
<dbReference type="InParanoid" id="G0R1W3"/>
<dbReference type="Proteomes" id="UP000008983">
    <property type="component" value="Unassembled WGS sequence"/>
</dbReference>
<dbReference type="STRING" id="857967.G0R1W3"/>